<dbReference type="PROSITE" id="PS52015">
    <property type="entry name" value="TONB_CTD"/>
    <property type="match status" value="1"/>
</dbReference>
<dbReference type="GO" id="GO:0055085">
    <property type="term" value="P:transmembrane transport"/>
    <property type="evidence" value="ECO:0007669"/>
    <property type="project" value="InterPro"/>
</dbReference>
<dbReference type="Gene3D" id="3.30.1150.10">
    <property type="match status" value="1"/>
</dbReference>
<gene>
    <name evidence="6" type="ORF">GV829_08460</name>
</gene>
<evidence type="ECO:0000256" key="2">
    <source>
        <dbReference type="ARBA" id="ARBA00022692"/>
    </source>
</evidence>
<dbReference type="InterPro" id="IPR037682">
    <property type="entry name" value="TonB_C"/>
</dbReference>
<evidence type="ECO:0000256" key="4">
    <source>
        <dbReference type="ARBA" id="ARBA00023136"/>
    </source>
</evidence>
<accession>A0A6M4ATN8</accession>
<dbReference type="Pfam" id="PF03544">
    <property type="entry name" value="TonB_C"/>
    <property type="match status" value="1"/>
</dbReference>
<evidence type="ECO:0000313" key="6">
    <source>
        <dbReference type="EMBL" id="QJQ32477.1"/>
    </source>
</evidence>
<keyword evidence="3" id="KW-1133">Transmembrane helix</keyword>
<feature type="domain" description="TonB C-terminal" evidence="5">
    <location>
        <begin position="174"/>
        <end position="266"/>
    </location>
</feature>
<dbReference type="EMBL" id="CP053015">
    <property type="protein sequence ID" value="QJQ32477.1"/>
    <property type="molecule type" value="Genomic_DNA"/>
</dbReference>
<dbReference type="RefSeq" id="WP_169945777.1">
    <property type="nucleotide sequence ID" value="NZ_CP053015.1"/>
</dbReference>
<reference evidence="6 7" key="1">
    <citation type="submission" date="2020-01" db="EMBL/GenBank/DDBJ databases">
        <title>Sphingomonas sp. strain CSW-10.</title>
        <authorList>
            <person name="Chen W.-M."/>
        </authorList>
    </citation>
    <scope>NUCLEOTIDE SEQUENCE [LARGE SCALE GENOMIC DNA]</scope>
    <source>
        <strain evidence="6 7">CSW-10</strain>
    </source>
</reference>
<dbReference type="AlphaFoldDB" id="A0A6M4ATN8"/>
<name>A0A6M4ATN8_9SPHN</name>
<evidence type="ECO:0000259" key="5">
    <source>
        <dbReference type="PROSITE" id="PS52015"/>
    </source>
</evidence>
<proteinExistence type="predicted"/>
<keyword evidence="4" id="KW-0472">Membrane</keyword>
<comment type="subcellular location">
    <subcellularLocation>
        <location evidence="1">Membrane</location>
        <topology evidence="1">Single-pass membrane protein</topology>
    </subcellularLocation>
</comment>
<evidence type="ECO:0000256" key="3">
    <source>
        <dbReference type="ARBA" id="ARBA00022989"/>
    </source>
</evidence>
<sequence>MTMLIAALLAAATLQPTEPPPVMVSTTNAPHSCPPAVLGRTEDGAELQISMEQYSSYSGPFIVLHLNRTPAEFRTTLIRIGSRNFADGVPLTSPAIGAINAQAGQTMRLRRPGLEALGSATMVHLVDRDTARLTFPVDRDAVSSLRTCVDAFPPSSSEMPDDALSNGFYYVQLPPNRPVGTGRIPRLTYPITALREDREGDTLVHVIVLPNGTAVDCSIVSSSGWPDLDQAACDATRRIRFRVATDANAEPVQATAHIPFAWRINS</sequence>
<dbReference type="Proteomes" id="UP000503018">
    <property type="component" value="Chromosome"/>
</dbReference>
<dbReference type="KEGG" id="slan:GV829_08460"/>
<keyword evidence="7" id="KW-1185">Reference proteome</keyword>
<dbReference type="GO" id="GO:0016020">
    <property type="term" value="C:membrane"/>
    <property type="evidence" value="ECO:0007669"/>
    <property type="project" value="UniProtKB-SubCell"/>
</dbReference>
<dbReference type="InterPro" id="IPR006260">
    <property type="entry name" value="TonB/TolA_C"/>
</dbReference>
<organism evidence="6 7">
    <name type="scientific">Sphingomonas lacunae</name>
    <dbReference type="NCBI Taxonomy" id="2698828"/>
    <lineage>
        <taxon>Bacteria</taxon>
        <taxon>Pseudomonadati</taxon>
        <taxon>Pseudomonadota</taxon>
        <taxon>Alphaproteobacteria</taxon>
        <taxon>Sphingomonadales</taxon>
        <taxon>Sphingomonadaceae</taxon>
        <taxon>Sphingomonas</taxon>
    </lineage>
</organism>
<evidence type="ECO:0000256" key="1">
    <source>
        <dbReference type="ARBA" id="ARBA00004167"/>
    </source>
</evidence>
<dbReference type="NCBIfam" id="TIGR01352">
    <property type="entry name" value="tonB_Cterm"/>
    <property type="match status" value="1"/>
</dbReference>
<keyword evidence="2" id="KW-0812">Transmembrane</keyword>
<dbReference type="SUPFAM" id="SSF74653">
    <property type="entry name" value="TolA/TonB C-terminal domain"/>
    <property type="match status" value="1"/>
</dbReference>
<evidence type="ECO:0000313" key="7">
    <source>
        <dbReference type="Proteomes" id="UP000503018"/>
    </source>
</evidence>
<protein>
    <submittedName>
        <fullName evidence="6">Energy transducer TonB</fullName>
    </submittedName>
</protein>